<gene>
    <name evidence="1" type="ORF">G8J23_08395</name>
</gene>
<dbReference type="EMBL" id="JAANHJ010000001">
    <property type="protein sequence ID" value="MCG6226001.1"/>
    <property type="molecule type" value="Genomic_DNA"/>
</dbReference>
<keyword evidence="2" id="KW-1185">Reference proteome</keyword>
<dbReference type="Proteomes" id="UP000814367">
    <property type="component" value="Unassembled WGS sequence"/>
</dbReference>
<organism evidence="1 2">
    <name type="scientific">Staphylococcus warneri</name>
    <dbReference type="NCBI Taxonomy" id="1292"/>
    <lineage>
        <taxon>Bacteria</taxon>
        <taxon>Bacillati</taxon>
        <taxon>Bacillota</taxon>
        <taxon>Bacilli</taxon>
        <taxon>Bacillales</taxon>
        <taxon>Staphylococcaceae</taxon>
        <taxon>Staphylococcus</taxon>
    </lineage>
</organism>
<evidence type="ECO:0000313" key="2">
    <source>
        <dbReference type="Proteomes" id="UP000814367"/>
    </source>
</evidence>
<accession>A0ABS9NGW5</accession>
<protein>
    <recommendedName>
        <fullName evidence="3">Phage protein</fullName>
    </recommendedName>
</protein>
<proteinExistence type="predicted"/>
<evidence type="ECO:0000313" key="1">
    <source>
        <dbReference type="EMBL" id="MCG6226001.1"/>
    </source>
</evidence>
<name>A0ABS9NGW5_STAWA</name>
<comment type="caution">
    <text evidence="1">The sequence shown here is derived from an EMBL/GenBank/DDBJ whole genome shotgun (WGS) entry which is preliminary data.</text>
</comment>
<evidence type="ECO:0008006" key="3">
    <source>
        <dbReference type="Google" id="ProtNLM"/>
    </source>
</evidence>
<reference evidence="1 2" key="1">
    <citation type="submission" date="2020-03" db="EMBL/GenBank/DDBJ databases">
        <title>Comparative genetics of Staphylococcus warneri persistents from caprine mastitis.</title>
        <authorList>
            <person name="Franca C.A."/>
            <person name="Rosa D.S."/>
            <person name="Silva A."/>
            <person name="Rodrigues D.L.N."/>
            <person name="Santos R.G."/>
            <person name="Castillo R.E.H."/>
            <person name="Moreira M.A.S."/>
            <person name="Lima M.C."/>
            <person name="Gouveia G.V."/>
            <person name="Gouveia J.J.S."/>
            <person name="Souza R.F.S."/>
            <person name="Bertram B."/>
            <person name="Azevedo V."/>
            <person name="Costa M."/>
        </authorList>
    </citation>
    <scope>NUCLEOTIDE SEQUENCE [LARGE SCALE GENOMIC DNA]</scope>
    <source>
        <strain evidence="1 2">Cap 9.2</strain>
    </source>
</reference>
<sequence length="52" mass="6164">MITLQEIKQNLECSDVYAQKLIDDSQGDEKKLEDTYYRKLAERLIRPAVVEY</sequence>
<dbReference type="RefSeq" id="WP_193749314.1">
    <property type="nucleotide sequence ID" value="NZ_CP049802.1"/>
</dbReference>